<dbReference type="AlphaFoldDB" id="R7WHQ1"/>
<dbReference type="Proteomes" id="UP000013525">
    <property type="component" value="Unassembled WGS sequence"/>
</dbReference>
<name>R7WHQ1_9NOCA</name>
<dbReference type="EMBL" id="APMY01000129">
    <property type="protein sequence ID" value="EOM74602.1"/>
    <property type="molecule type" value="Genomic_DNA"/>
</dbReference>
<evidence type="ECO:0000313" key="1">
    <source>
        <dbReference type="EMBL" id="EOM74602.1"/>
    </source>
</evidence>
<sequence length="63" mass="6408">MGDSAGLGIAVPSAGVNLGALQRILGHASAALTLDTYADLRRRFEGVGTALDRARSRASVANV</sequence>
<evidence type="ECO:0000313" key="2">
    <source>
        <dbReference type="Proteomes" id="UP000013525"/>
    </source>
</evidence>
<gene>
    <name evidence="1" type="ORF">Rrhod_4077</name>
</gene>
<comment type="caution">
    <text evidence="1">The sequence shown here is derived from an EMBL/GenBank/DDBJ whole genome shotgun (WGS) entry which is preliminary data.</text>
</comment>
<organism evidence="1 2">
    <name type="scientific">Rhodococcus rhodnii LMG 5362</name>
    <dbReference type="NCBI Taxonomy" id="1273125"/>
    <lineage>
        <taxon>Bacteria</taxon>
        <taxon>Bacillati</taxon>
        <taxon>Actinomycetota</taxon>
        <taxon>Actinomycetes</taxon>
        <taxon>Mycobacteriales</taxon>
        <taxon>Nocardiaceae</taxon>
        <taxon>Rhodococcus</taxon>
    </lineage>
</organism>
<dbReference type="PATRIC" id="fig|1273125.3.peg.3875"/>
<reference evidence="1 2" key="1">
    <citation type="journal article" date="2013" name="Genome Announc.">
        <title>Draft Genome Sequence of Rhodococcus rhodnii Strain LMG5362, a Symbiont of Rhodnius prolixus (Hemiptera, Reduviidae, Triatominae), the Principle Vector of Trypanosoma cruzi.</title>
        <authorList>
            <person name="Pachebat J.A."/>
            <person name="van Keulen G."/>
            <person name="Whitten M.M."/>
            <person name="Girdwood S."/>
            <person name="Del Sol R."/>
            <person name="Dyson P.J."/>
            <person name="Facey P.D."/>
        </authorList>
    </citation>
    <scope>NUCLEOTIDE SEQUENCE [LARGE SCALE GENOMIC DNA]</scope>
    <source>
        <strain evidence="1 2">LMG 5362</strain>
    </source>
</reference>
<keyword evidence="2" id="KW-1185">Reference proteome</keyword>
<proteinExistence type="predicted"/>
<evidence type="ECO:0008006" key="3">
    <source>
        <dbReference type="Google" id="ProtNLM"/>
    </source>
</evidence>
<accession>R7WHQ1</accession>
<protein>
    <recommendedName>
        <fullName evidence="3">Integrase</fullName>
    </recommendedName>
</protein>